<evidence type="ECO:0000256" key="2">
    <source>
        <dbReference type="ARBA" id="ARBA00012906"/>
    </source>
</evidence>
<evidence type="ECO:0000313" key="10">
    <source>
        <dbReference type="EMBL" id="GAF81476.1"/>
    </source>
</evidence>
<dbReference type="InterPro" id="IPR011994">
    <property type="entry name" value="Cytidylate_kinase_dom"/>
</dbReference>
<organism evidence="10">
    <name type="scientific">marine sediment metagenome</name>
    <dbReference type="NCBI Taxonomy" id="412755"/>
    <lineage>
        <taxon>unclassified sequences</taxon>
        <taxon>metagenomes</taxon>
        <taxon>ecological metagenomes</taxon>
    </lineage>
</organism>
<keyword evidence="4" id="KW-0547">Nucleotide-binding</keyword>
<comment type="catalytic activity">
    <reaction evidence="7">
        <text>dCMP + ATP = dCDP + ADP</text>
        <dbReference type="Rhea" id="RHEA:25094"/>
        <dbReference type="ChEBI" id="CHEBI:30616"/>
        <dbReference type="ChEBI" id="CHEBI:57566"/>
        <dbReference type="ChEBI" id="CHEBI:58593"/>
        <dbReference type="ChEBI" id="CHEBI:456216"/>
        <dbReference type="EC" id="2.7.4.25"/>
    </reaction>
</comment>
<dbReference type="GO" id="GO:0036431">
    <property type="term" value="F:dCMP kinase activity"/>
    <property type="evidence" value="ECO:0007669"/>
    <property type="project" value="InterPro"/>
</dbReference>
<evidence type="ECO:0000256" key="3">
    <source>
        <dbReference type="ARBA" id="ARBA00022679"/>
    </source>
</evidence>
<evidence type="ECO:0000256" key="1">
    <source>
        <dbReference type="ARBA" id="ARBA00009427"/>
    </source>
</evidence>
<dbReference type="EMBL" id="BARS01000710">
    <property type="protein sequence ID" value="GAF81476.1"/>
    <property type="molecule type" value="Genomic_DNA"/>
</dbReference>
<dbReference type="Pfam" id="PF02224">
    <property type="entry name" value="Cytidylate_kin"/>
    <property type="match status" value="1"/>
</dbReference>
<dbReference type="PANTHER" id="PTHR21299:SF2">
    <property type="entry name" value="CYTIDYLATE KINASE"/>
    <property type="match status" value="1"/>
</dbReference>
<dbReference type="GO" id="GO:0005829">
    <property type="term" value="C:cytosol"/>
    <property type="evidence" value="ECO:0007669"/>
    <property type="project" value="TreeGrafter"/>
</dbReference>
<evidence type="ECO:0000256" key="4">
    <source>
        <dbReference type="ARBA" id="ARBA00022741"/>
    </source>
</evidence>
<comment type="caution">
    <text evidence="10">The sequence shown here is derived from an EMBL/GenBank/DDBJ whole genome shotgun (WGS) entry which is preliminary data.</text>
</comment>
<dbReference type="InterPro" id="IPR027417">
    <property type="entry name" value="P-loop_NTPase"/>
</dbReference>
<feature type="domain" description="Cytidylate kinase" evidence="9">
    <location>
        <begin position="13"/>
        <end position="229"/>
    </location>
</feature>
<evidence type="ECO:0000256" key="8">
    <source>
        <dbReference type="ARBA" id="ARBA00048478"/>
    </source>
</evidence>
<dbReference type="HAMAP" id="MF_00238">
    <property type="entry name" value="Cytidyl_kinase_type1"/>
    <property type="match status" value="1"/>
</dbReference>
<evidence type="ECO:0000256" key="6">
    <source>
        <dbReference type="ARBA" id="ARBA00022840"/>
    </source>
</evidence>
<protein>
    <recommendedName>
        <fullName evidence="2">(d)CMP kinase</fullName>
        <ecNumber evidence="2">2.7.4.25</ecNumber>
    </recommendedName>
</protein>
<dbReference type="PANTHER" id="PTHR21299">
    <property type="entry name" value="CYTIDYLATE KINASE/PANTOATE-BETA-ALANINE LIGASE"/>
    <property type="match status" value="1"/>
</dbReference>
<evidence type="ECO:0000256" key="7">
    <source>
        <dbReference type="ARBA" id="ARBA00047615"/>
    </source>
</evidence>
<keyword evidence="3" id="KW-0808">Transferase</keyword>
<dbReference type="GO" id="GO:0005524">
    <property type="term" value="F:ATP binding"/>
    <property type="evidence" value="ECO:0007669"/>
    <property type="project" value="UniProtKB-KW"/>
</dbReference>
<comment type="catalytic activity">
    <reaction evidence="8">
        <text>CMP + ATP = CDP + ADP</text>
        <dbReference type="Rhea" id="RHEA:11600"/>
        <dbReference type="ChEBI" id="CHEBI:30616"/>
        <dbReference type="ChEBI" id="CHEBI:58069"/>
        <dbReference type="ChEBI" id="CHEBI:60377"/>
        <dbReference type="ChEBI" id="CHEBI:456216"/>
        <dbReference type="EC" id="2.7.4.25"/>
    </reaction>
</comment>
<gene>
    <name evidence="10" type="ORF">S01H1_01607</name>
</gene>
<evidence type="ECO:0000256" key="5">
    <source>
        <dbReference type="ARBA" id="ARBA00022777"/>
    </source>
</evidence>
<name>X0T2D4_9ZZZZ</name>
<comment type="similarity">
    <text evidence="1">Belongs to the cytidylate kinase family. Type 1 subfamily.</text>
</comment>
<evidence type="ECO:0000259" key="9">
    <source>
        <dbReference type="Pfam" id="PF02224"/>
    </source>
</evidence>
<sequence length="233" mass="25537">MAGRAKKKLPRTIAIDGPSASGKSSVGYLVAERLGYLFLDTGATYRALTWLALQRGVDLEDEQGLAGLAARVDMKLGPPTAGSCERCTIWVDGEDRTSVLRQPEVEAGVSLVSRVPQVRRAMVALQRRLASRRKVVMAGRDIGTVVLPNADLKVYLDASPEERARRRQEEMATLGRPFTESDVRQRILRRDAIDSGREDSPLRAAEDAIVINTDGLNQEQVVEKVLTLAEGRS</sequence>
<dbReference type="AlphaFoldDB" id="X0T2D4"/>
<reference evidence="10" key="1">
    <citation type="journal article" date="2014" name="Front. Microbiol.">
        <title>High frequency of phylogenetically diverse reductive dehalogenase-homologous genes in deep subseafloor sedimentary metagenomes.</title>
        <authorList>
            <person name="Kawai M."/>
            <person name="Futagami T."/>
            <person name="Toyoda A."/>
            <person name="Takaki Y."/>
            <person name="Nishi S."/>
            <person name="Hori S."/>
            <person name="Arai W."/>
            <person name="Tsubouchi T."/>
            <person name="Morono Y."/>
            <person name="Uchiyama I."/>
            <person name="Ito T."/>
            <person name="Fujiyama A."/>
            <person name="Inagaki F."/>
            <person name="Takami H."/>
        </authorList>
    </citation>
    <scope>NUCLEOTIDE SEQUENCE</scope>
    <source>
        <strain evidence="10">Expedition CK06-06</strain>
    </source>
</reference>
<dbReference type="SUPFAM" id="SSF52540">
    <property type="entry name" value="P-loop containing nucleoside triphosphate hydrolases"/>
    <property type="match status" value="1"/>
</dbReference>
<proteinExistence type="inferred from homology"/>
<dbReference type="Gene3D" id="3.40.50.300">
    <property type="entry name" value="P-loop containing nucleotide triphosphate hydrolases"/>
    <property type="match status" value="1"/>
</dbReference>
<keyword evidence="6" id="KW-0067">ATP-binding</keyword>
<dbReference type="CDD" id="cd02020">
    <property type="entry name" value="CMPK"/>
    <property type="match status" value="1"/>
</dbReference>
<dbReference type="NCBIfam" id="TIGR00017">
    <property type="entry name" value="cmk"/>
    <property type="match status" value="1"/>
</dbReference>
<accession>X0T2D4</accession>
<keyword evidence="5" id="KW-0418">Kinase</keyword>
<dbReference type="InterPro" id="IPR003136">
    <property type="entry name" value="Cytidylate_kin"/>
</dbReference>
<dbReference type="GO" id="GO:0015949">
    <property type="term" value="P:nucleobase-containing small molecule interconversion"/>
    <property type="evidence" value="ECO:0007669"/>
    <property type="project" value="TreeGrafter"/>
</dbReference>
<dbReference type="EC" id="2.7.4.25" evidence="2"/>